<evidence type="ECO:0000256" key="1">
    <source>
        <dbReference type="SAM" id="Phobius"/>
    </source>
</evidence>
<dbReference type="EMBL" id="PFBK01000003">
    <property type="protein sequence ID" value="PIR84076.1"/>
    <property type="molecule type" value="Genomic_DNA"/>
</dbReference>
<feature type="transmembrane region" description="Helical" evidence="1">
    <location>
        <begin position="12"/>
        <end position="33"/>
    </location>
</feature>
<evidence type="ECO:0000313" key="2">
    <source>
        <dbReference type="EMBL" id="PIR84076.1"/>
    </source>
</evidence>
<protein>
    <submittedName>
        <fullName evidence="2">Uncharacterized protein</fullName>
    </submittedName>
</protein>
<organism evidence="2 3">
    <name type="scientific">Candidatus Kaiserbacteria bacterium CG10_big_fil_rev_8_21_14_0_10_51_14</name>
    <dbReference type="NCBI Taxonomy" id="1974610"/>
    <lineage>
        <taxon>Bacteria</taxon>
        <taxon>Candidatus Kaiseribacteriota</taxon>
    </lineage>
</organism>
<proteinExistence type="predicted"/>
<gene>
    <name evidence="2" type="ORF">COU18_01590</name>
</gene>
<keyword evidence="1" id="KW-0472">Membrane</keyword>
<evidence type="ECO:0000313" key="3">
    <source>
        <dbReference type="Proteomes" id="UP000231192"/>
    </source>
</evidence>
<sequence length="160" mass="16951">MERTHSSTRRLILIALGLAAVVAVLLFISSWGAQMRAGSISNFEECAAAGNPIMESYPEQCRTPDGRTFVRDISNDTSNGGDGIVFNGCAVAGCSGQLCVSADEAGDIVTTCEYRAEYACYKEAYCGPQADGTCGWSQTPELQRCLANPPTLDSSTGVVY</sequence>
<keyword evidence="1" id="KW-1133">Transmembrane helix</keyword>
<reference evidence="3" key="1">
    <citation type="submission" date="2017-09" db="EMBL/GenBank/DDBJ databases">
        <title>Depth-based differentiation of microbial function through sediment-hosted aquifers and enrichment of novel symbionts in the deep terrestrial subsurface.</title>
        <authorList>
            <person name="Probst A.J."/>
            <person name="Ladd B."/>
            <person name="Jarett J.K."/>
            <person name="Geller-Mcgrath D.E."/>
            <person name="Sieber C.M.K."/>
            <person name="Emerson J.B."/>
            <person name="Anantharaman K."/>
            <person name="Thomas B.C."/>
            <person name="Malmstrom R."/>
            <person name="Stieglmeier M."/>
            <person name="Klingl A."/>
            <person name="Woyke T."/>
            <person name="Ryan C.M."/>
            <person name="Banfield J.F."/>
        </authorList>
    </citation>
    <scope>NUCLEOTIDE SEQUENCE [LARGE SCALE GENOMIC DNA]</scope>
</reference>
<comment type="caution">
    <text evidence="2">The sequence shown here is derived from an EMBL/GenBank/DDBJ whole genome shotgun (WGS) entry which is preliminary data.</text>
</comment>
<name>A0A2H0UEH2_9BACT</name>
<dbReference type="Proteomes" id="UP000231192">
    <property type="component" value="Unassembled WGS sequence"/>
</dbReference>
<accession>A0A2H0UEH2</accession>
<dbReference type="AlphaFoldDB" id="A0A2H0UEH2"/>
<keyword evidence="1" id="KW-0812">Transmembrane</keyword>